<dbReference type="EMBL" id="GACK01000375">
    <property type="protein sequence ID" value="JAA64659.1"/>
    <property type="molecule type" value="mRNA"/>
</dbReference>
<dbReference type="InterPro" id="IPR041373">
    <property type="entry name" value="RT_RNaseH"/>
</dbReference>
<evidence type="ECO:0000256" key="5">
    <source>
        <dbReference type="ARBA" id="ARBA00022759"/>
    </source>
</evidence>
<evidence type="ECO:0000256" key="1">
    <source>
        <dbReference type="ARBA" id="ARBA00012493"/>
    </source>
</evidence>
<dbReference type="PROSITE" id="PS50994">
    <property type="entry name" value="INTEGRASE"/>
    <property type="match status" value="1"/>
</dbReference>
<dbReference type="FunFam" id="1.10.340.70:FF:000001">
    <property type="entry name" value="Retrovirus-related Pol polyprotein from transposon gypsy-like Protein"/>
    <property type="match status" value="1"/>
</dbReference>
<dbReference type="GO" id="GO:0003676">
    <property type="term" value="F:nucleic acid binding"/>
    <property type="evidence" value="ECO:0007669"/>
    <property type="project" value="InterPro"/>
</dbReference>
<dbReference type="FunFam" id="3.30.70.270:FF:000020">
    <property type="entry name" value="Transposon Tf2-6 polyprotein-like Protein"/>
    <property type="match status" value="1"/>
</dbReference>
<feature type="non-terminal residue" evidence="10">
    <location>
        <position position="824"/>
    </location>
</feature>
<reference evidence="10" key="1">
    <citation type="submission" date="2012-11" db="EMBL/GenBank/DDBJ databases">
        <authorList>
            <person name="Lucero-Rivera Y.E."/>
            <person name="Tovar-Ramirez D."/>
        </authorList>
    </citation>
    <scope>NUCLEOTIDE SEQUENCE</scope>
    <source>
        <tissue evidence="10">Salivary gland</tissue>
    </source>
</reference>
<dbReference type="Gene3D" id="3.10.10.10">
    <property type="entry name" value="HIV Type 1 Reverse Transcriptase, subunit A, domain 1"/>
    <property type="match status" value="1"/>
</dbReference>
<name>L7MML3_RHIPC</name>
<dbReference type="GO" id="GO:0004519">
    <property type="term" value="F:endonuclease activity"/>
    <property type="evidence" value="ECO:0007669"/>
    <property type="project" value="UniProtKB-KW"/>
</dbReference>
<dbReference type="SUPFAM" id="SSF56672">
    <property type="entry name" value="DNA/RNA polymerases"/>
    <property type="match status" value="1"/>
</dbReference>
<dbReference type="InterPro" id="IPR012337">
    <property type="entry name" value="RNaseH-like_sf"/>
</dbReference>
<sequence length="824" mass="93469">MPKGAALGTATPIVKTVLCASLPHSNTGRSNEVQLGQDLSQEEARQFQALLKQYDHIFSGATGPIGRTDVAEHNIDTGTSQPVRQNLYRSSPVERQVIEDQVSEMLEKGVIRASASAWSSPVVLVRKRDGSWRFCVDFRRLNSVTKKDVHPLPRMDDIMDRLQGSRFFTTLDLASGYWQIPIQERDKEKTAFATGSGFYELNVVPFGLCNAPATFQRTINKVLASQLWKICLAYLDDIVVFSRTAEEHLRDLRQILQAVENAGLRLQPSKCHVGCSSIRYLGHIIDGCTIRPDPENIRAVQDTKAPSNCKQVRSFLGLCGYYRRFIRDFARIARPLNELTKSDIKYCWSQACQESFDTLKSRLTSDPVLRLFNPDLPIEIHTDACGYGIGAVLVQRDGGEEYVVGYASRHLNKAELNYSTTEQECLAVVYATKQFRPYIFGTPITVITDQASLTWLMTAKNPHGRLVRWSLLLQEFNITLKHRPGLKNMNADALSRLPCDPAPAEEEELPLLMVSLEDISKLQSEDPFLRPVINYLRKPEQPVAKRIRKMARPFHLVNGTLYRRAKGFAEERLALAVRRTLRREILINCHDDITAGHLGIGRTLKKIRQRYFWPKMFKEITHYVQSCPDCQSRNVPNTKPAGELQPLEPTLYPFQQIGMDFVGPLTESEDGNKYIVVMIDYYTKWAEAVATREATADSAAKAFLDRVVLRHGAPERIITDRGRHFTAAMMEELFRLTTTNHARTTAYHPRTNGLCERFNRTLAVMISKYVSSHHRDWDQFLQYVLFAYNSSVHETTGYSPFFLLYGREPALPIDAALGLGDCEV</sequence>
<dbReference type="InterPro" id="IPR050951">
    <property type="entry name" value="Retrovirus_Pol_polyprotein"/>
</dbReference>
<keyword evidence="5" id="KW-0255">Endonuclease</keyword>
<dbReference type="InterPro" id="IPR043128">
    <property type="entry name" value="Rev_trsase/Diguanyl_cyclase"/>
</dbReference>
<keyword evidence="2" id="KW-0808">Transferase</keyword>
<feature type="domain" description="Integrase catalytic" evidence="9">
    <location>
        <begin position="645"/>
        <end position="808"/>
    </location>
</feature>
<dbReference type="FunFam" id="3.10.10.10:FF:000002">
    <property type="entry name" value="Retrovirus-related Pol polyprotein from transposon 17.6-like protein"/>
    <property type="match status" value="1"/>
</dbReference>
<evidence type="ECO:0000313" key="10">
    <source>
        <dbReference type="EMBL" id="JAA64659.1"/>
    </source>
</evidence>
<evidence type="ECO:0000256" key="4">
    <source>
        <dbReference type="ARBA" id="ARBA00022722"/>
    </source>
</evidence>
<feature type="domain" description="Reverse transcriptase" evidence="8">
    <location>
        <begin position="106"/>
        <end position="285"/>
    </location>
</feature>
<organism evidence="10">
    <name type="scientific">Rhipicephalus pulchellus</name>
    <name type="common">Yellow backed tick</name>
    <name type="synonym">Dermacentor pulchellus</name>
    <dbReference type="NCBI Taxonomy" id="72859"/>
    <lineage>
        <taxon>Eukaryota</taxon>
        <taxon>Metazoa</taxon>
        <taxon>Ecdysozoa</taxon>
        <taxon>Arthropoda</taxon>
        <taxon>Chelicerata</taxon>
        <taxon>Arachnida</taxon>
        <taxon>Acari</taxon>
        <taxon>Parasitiformes</taxon>
        <taxon>Ixodida</taxon>
        <taxon>Ixodoidea</taxon>
        <taxon>Ixodidae</taxon>
        <taxon>Rhipicephalinae</taxon>
        <taxon>Rhipicephalus</taxon>
        <taxon>Rhipicephalus</taxon>
    </lineage>
</organism>
<dbReference type="GO" id="GO:0015074">
    <property type="term" value="P:DNA integration"/>
    <property type="evidence" value="ECO:0007669"/>
    <property type="project" value="InterPro"/>
</dbReference>
<evidence type="ECO:0000256" key="6">
    <source>
        <dbReference type="ARBA" id="ARBA00022801"/>
    </source>
</evidence>
<dbReference type="InterPro" id="IPR000477">
    <property type="entry name" value="RT_dom"/>
</dbReference>
<dbReference type="InterPro" id="IPR043502">
    <property type="entry name" value="DNA/RNA_pol_sf"/>
</dbReference>
<dbReference type="Pfam" id="PF17921">
    <property type="entry name" value="Integrase_H2C2"/>
    <property type="match status" value="1"/>
</dbReference>
<dbReference type="Gene3D" id="3.30.70.270">
    <property type="match status" value="2"/>
</dbReference>
<protein>
    <recommendedName>
        <fullName evidence="1">RNA-directed DNA polymerase</fullName>
        <ecNumber evidence="1">2.7.7.49</ecNumber>
    </recommendedName>
</protein>
<dbReference type="SUPFAM" id="SSF53098">
    <property type="entry name" value="Ribonuclease H-like"/>
    <property type="match status" value="1"/>
</dbReference>
<dbReference type="CDD" id="cd01647">
    <property type="entry name" value="RT_LTR"/>
    <property type="match status" value="1"/>
</dbReference>
<dbReference type="InterPro" id="IPR041588">
    <property type="entry name" value="Integrase_H2C2"/>
</dbReference>
<keyword evidence="4" id="KW-0540">Nuclease</keyword>
<keyword evidence="7" id="KW-0695">RNA-directed DNA polymerase</keyword>
<dbReference type="PANTHER" id="PTHR37984">
    <property type="entry name" value="PROTEIN CBG26694"/>
    <property type="match status" value="1"/>
</dbReference>
<dbReference type="FunFam" id="3.30.420.10:FF:000032">
    <property type="entry name" value="Retrovirus-related Pol polyprotein from transposon 297-like Protein"/>
    <property type="match status" value="1"/>
</dbReference>
<proteinExistence type="evidence at transcript level"/>
<evidence type="ECO:0000259" key="8">
    <source>
        <dbReference type="PROSITE" id="PS50878"/>
    </source>
</evidence>
<evidence type="ECO:0000256" key="2">
    <source>
        <dbReference type="ARBA" id="ARBA00022679"/>
    </source>
</evidence>
<evidence type="ECO:0000256" key="7">
    <source>
        <dbReference type="ARBA" id="ARBA00022918"/>
    </source>
</evidence>
<dbReference type="GO" id="GO:0016787">
    <property type="term" value="F:hydrolase activity"/>
    <property type="evidence" value="ECO:0007669"/>
    <property type="project" value="UniProtKB-KW"/>
</dbReference>
<dbReference type="Gene3D" id="3.30.420.10">
    <property type="entry name" value="Ribonuclease H-like superfamily/Ribonuclease H"/>
    <property type="match status" value="1"/>
</dbReference>
<dbReference type="GO" id="GO:0042575">
    <property type="term" value="C:DNA polymerase complex"/>
    <property type="evidence" value="ECO:0007669"/>
    <property type="project" value="UniProtKB-ARBA"/>
</dbReference>
<dbReference type="GO" id="GO:0003964">
    <property type="term" value="F:RNA-directed DNA polymerase activity"/>
    <property type="evidence" value="ECO:0007669"/>
    <property type="project" value="UniProtKB-KW"/>
</dbReference>
<reference evidence="10" key="2">
    <citation type="journal article" date="2015" name="J. Proteomics">
        <title>Sexual differences in the sialomes of the zebra tick, Rhipicephalus pulchellus.</title>
        <authorList>
            <person name="Tan A.W."/>
            <person name="Francischetti I.M."/>
            <person name="Slovak M."/>
            <person name="Kini R.M."/>
            <person name="Ribeiro J.M."/>
        </authorList>
    </citation>
    <scope>NUCLEOTIDE SEQUENCE</scope>
    <source>
        <tissue evidence="10">Salivary gland</tissue>
    </source>
</reference>
<keyword evidence="6" id="KW-0378">Hydrolase</keyword>
<dbReference type="Gene3D" id="1.10.340.70">
    <property type="match status" value="1"/>
</dbReference>
<accession>L7MML3</accession>
<dbReference type="Pfam" id="PF17917">
    <property type="entry name" value="RT_RNaseH"/>
    <property type="match status" value="1"/>
</dbReference>
<evidence type="ECO:0000256" key="3">
    <source>
        <dbReference type="ARBA" id="ARBA00022695"/>
    </source>
</evidence>
<dbReference type="InterPro" id="IPR001584">
    <property type="entry name" value="Integrase_cat-core"/>
</dbReference>
<dbReference type="PROSITE" id="PS50878">
    <property type="entry name" value="RT_POL"/>
    <property type="match status" value="1"/>
</dbReference>
<dbReference type="EC" id="2.7.7.49" evidence="1"/>
<dbReference type="Pfam" id="PF00078">
    <property type="entry name" value="RVT_1"/>
    <property type="match status" value="1"/>
</dbReference>
<dbReference type="CDD" id="cd09274">
    <property type="entry name" value="RNase_HI_RT_Ty3"/>
    <property type="match status" value="1"/>
</dbReference>
<dbReference type="AlphaFoldDB" id="L7MML3"/>
<dbReference type="PANTHER" id="PTHR37984:SF5">
    <property type="entry name" value="PROTEIN NYNRIN-LIKE"/>
    <property type="match status" value="1"/>
</dbReference>
<dbReference type="InterPro" id="IPR036397">
    <property type="entry name" value="RNaseH_sf"/>
</dbReference>
<dbReference type="Pfam" id="PF00665">
    <property type="entry name" value="rve"/>
    <property type="match status" value="1"/>
</dbReference>
<keyword evidence="3" id="KW-0548">Nucleotidyltransferase</keyword>
<evidence type="ECO:0000259" key="9">
    <source>
        <dbReference type="PROSITE" id="PS50994"/>
    </source>
</evidence>